<comment type="caution">
    <text evidence="1">The sequence shown here is derived from an EMBL/GenBank/DDBJ whole genome shotgun (WGS) entry which is preliminary data.</text>
</comment>
<reference evidence="2" key="1">
    <citation type="journal article" date="2019" name="Int. J. Syst. Evol. Microbiol.">
        <title>The Global Catalogue of Microorganisms (GCM) 10K type strain sequencing project: providing services to taxonomists for standard genome sequencing and annotation.</title>
        <authorList>
            <consortium name="The Broad Institute Genomics Platform"/>
            <consortium name="The Broad Institute Genome Sequencing Center for Infectious Disease"/>
            <person name="Wu L."/>
            <person name="Ma J."/>
        </authorList>
    </citation>
    <scope>NUCLEOTIDE SEQUENCE [LARGE SCALE GENOMIC DNA]</scope>
    <source>
        <strain evidence="2">NBRC 111980</strain>
    </source>
</reference>
<evidence type="ECO:0000313" key="2">
    <source>
        <dbReference type="Proteomes" id="UP001156670"/>
    </source>
</evidence>
<gene>
    <name evidence="1" type="ORF">GCM10007901_44600</name>
</gene>
<name>A0ABQ5XYK7_9GAMM</name>
<organism evidence="1 2">
    <name type="scientific">Dyella acidisoli</name>
    <dbReference type="NCBI Taxonomy" id="1867834"/>
    <lineage>
        <taxon>Bacteria</taxon>
        <taxon>Pseudomonadati</taxon>
        <taxon>Pseudomonadota</taxon>
        <taxon>Gammaproteobacteria</taxon>
        <taxon>Lysobacterales</taxon>
        <taxon>Rhodanobacteraceae</taxon>
        <taxon>Dyella</taxon>
    </lineage>
</organism>
<sequence>MFDLSSRRAATDVVARLQFEGTGVCESDFSTRSFDGDNVNSLTDGPQAAHMAGISDREVGKLLNDLPSAHGSAQDGRAWKRRLHDPAKRARRAARVVRHIRFVYFAHVDDDSLFGDYHHELVSAEVLMDRVLAARASGMKAVHPHLNSEAEERLFNRPPRGSFPQVTPEYIRWYGRDGARRNEPMVREELAIELMSEYGYSYADALDIATNNSGALARMDQAWLLTRAKTPIYCRPLHATEFHQLACAIEGAYLVPLGDAQVTRANTEIARRAAAVLSTVLDEFVEAPFRIPVLAEAFAEFHSAHLLRIAHARLAGLQPMPVTGVLGWFSAKRARIYAEVQARLAAR</sequence>
<protein>
    <submittedName>
        <fullName evidence="1">Uncharacterized protein</fullName>
    </submittedName>
</protein>
<dbReference type="RefSeq" id="WP_284323195.1">
    <property type="nucleotide sequence ID" value="NZ_BSOB01000062.1"/>
</dbReference>
<accession>A0ABQ5XYK7</accession>
<dbReference type="Proteomes" id="UP001156670">
    <property type="component" value="Unassembled WGS sequence"/>
</dbReference>
<evidence type="ECO:0000313" key="1">
    <source>
        <dbReference type="EMBL" id="GLQ95505.1"/>
    </source>
</evidence>
<keyword evidence="2" id="KW-1185">Reference proteome</keyword>
<dbReference type="EMBL" id="BSOB01000062">
    <property type="protein sequence ID" value="GLQ95505.1"/>
    <property type="molecule type" value="Genomic_DNA"/>
</dbReference>
<proteinExistence type="predicted"/>